<comment type="caution">
    <text evidence="2">The sequence shown here is derived from an EMBL/GenBank/DDBJ whole genome shotgun (WGS) entry which is preliminary data.</text>
</comment>
<feature type="non-terminal residue" evidence="2">
    <location>
        <position position="170"/>
    </location>
</feature>
<accession>A0ABU8XZ06</accession>
<dbReference type="EMBL" id="JBBLZC010000155">
    <property type="protein sequence ID" value="MEK0086291.1"/>
    <property type="molecule type" value="Genomic_DNA"/>
</dbReference>
<evidence type="ECO:0000259" key="1">
    <source>
        <dbReference type="Pfam" id="PF02894"/>
    </source>
</evidence>
<reference evidence="2 3" key="1">
    <citation type="submission" date="2024-01" db="EMBL/GenBank/DDBJ databases">
        <title>Multi-omics insights into the function and evolution of sodium benzoate biodegradation pathways in Benzoatithermus flavus gen. nov., sp. nov. from hot spring.</title>
        <authorList>
            <person name="Hu C.-J."/>
            <person name="Li W.-J."/>
        </authorList>
    </citation>
    <scope>NUCLEOTIDE SEQUENCE [LARGE SCALE GENOMIC DNA]</scope>
    <source>
        <strain evidence="2 3">SYSU G07066</strain>
    </source>
</reference>
<gene>
    <name evidence="2" type="ORF">U1T56_24455</name>
</gene>
<proteinExistence type="predicted"/>
<dbReference type="SUPFAM" id="SSF55347">
    <property type="entry name" value="Glyceraldehyde-3-phosphate dehydrogenase-like, C-terminal domain"/>
    <property type="match status" value="1"/>
</dbReference>
<dbReference type="Proteomes" id="UP001375743">
    <property type="component" value="Unassembled WGS sequence"/>
</dbReference>
<feature type="non-terminal residue" evidence="2">
    <location>
        <position position="1"/>
    </location>
</feature>
<dbReference type="Pfam" id="PF02894">
    <property type="entry name" value="GFO_IDH_MocA_C"/>
    <property type="match status" value="1"/>
</dbReference>
<dbReference type="RefSeq" id="WP_418162101.1">
    <property type="nucleotide sequence ID" value="NZ_JBBLZC010000155.1"/>
</dbReference>
<sequence>FHSVHRNPSVPSHYTSDMAINDTAVHDIDIARWLLADEVVATRVLVPRRNRRAGDLRDPLFVLLEMASGALVDVEVSVNVAYGYDIRGEISGESGAAALAEGNPVVVKREGAFSGRVPEDWRERFARAYDVELQEWLAAAAAGTATGPDAWDGYAAQAVCDAALEALRTG</sequence>
<dbReference type="InterPro" id="IPR004104">
    <property type="entry name" value="Gfo/Idh/MocA-like_OxRdtase_C"/>
</dbReference>
<dbReference type="Gene3D" id="3.30.360.10">
    <property type="entry name" value="Dihydrodipicolinate Reductase, domain 2"/>
    <property type="match status" value="1"/>
</dbReference>
<evidence type="ECO:0000313" key="3">
    <source>
        <dbReference type="Proteomes" id="UP001375743"/>
    </source>
</evidence>
<dbReference type="PANTHER" id="PTHR43593">
    <property type="match status" value="1"/>
</dbReference>
<feature type="domain" description="Gfo/Idh/MocA-like oxidoreductase C-terminal" evidence="1">
    <location>
        <begin position="12"/>
        <end position="170"/>
    </location>
</feature>
<evidence type="ECO:0000313" key="2">
    <source>
        <dbReference type="EMBL" id="MEK0086291.1"/>
    </source>
</evidence>
<keyword evidence="3" id="KW-1185">Reference proteome</keyword>
<dbReference type="Gene3D" id="3.40.50.720">
    <property type="entry name" value="NAD(P)-binding Rossmann-like Domain"/>
    <property type="match status" value="1"/>
</dbReference>
<dbReference type="PANTHER" id="PTHR43593:SF1">
    <property type="entry name" value="INOSITOL 2-DEHYDROGENASE"/>
    <property type="match status" value="1"/>
</dbReference>
<dbReference type="InterPro" id="IPR050424">
    <property type="entry name" value="Gfo-Idh-MocA_inositol_DH"/>
</dbReference>
<protein>
    <submittedName>
        <fullName evidence="2">Gfo/Idh/MocA family oxidoreductase</fullName>
    </submittedName>
</protein>
<name>A0ABU8XZ06_9PROT</name>
<organism evidence="2 3">
    <name type="scientific">Benzoatithermus flavus</name>
    <dbReference type="NCBI Taxonomy" id="3108223"/>
    <lineage>
        <taxon>Bacteria</taxon>
        <taxon>Pseudomonadati</taxon>
        <taxon>Pseudomonadota</taxon>
        <taxon>Alphaproteobacteria</taxon>
        <taxon>Geminicoccales</taxon>
        <taxon>Geminicoccaceae</taxon>
        <taxon>Benzoatithermus</taxon>
    </lineage>
</organism>